<dbReference type="PROSITE" id="PS50005">
    <property type="entry name" value="TPR"/>
    <property type="match status" value="3"/>
</dbReference>
<dbReference type="InterPro" id="IPR050498">
    <property type="entry name" value="Ycf3"/>
</dbReference>
<dbReference type="InterPro" id="IPR011990">
    <property type="entry name" value="TPR-like_helical_dom_sf"/>
</dbReference>
<keyword evidence="6" id="KW-1185">Reference proteome</keyword>
<dbReference type="Gene3D" id="1.25.40.10">
    <property type="entry name" value="Tetratricopeptide repeat domain"/>
    <property type="match status" value="1"/>
</dbReference>
<keyword evidence="2 3" id="KW-0802">TPR repeat</keyword>
<comment type="caution">
    <text evidence="5">The sequence shown here is derived from an EMBL/GenBank/DDBJ whole genome shotgun (WGS) entry which is preliminary data.</text>
</comment>
<evidence type="ECO:0000256" key="1">
    <source>
        <dbReference type="ARBA" id="ARBA00022737"/>
    </source>
</evidence>
<organism evidence="5 6">
    <name type="scientific">Archangium gephyra</name>
    <dbReference type="NCBI Taxonomy" id="48"/>
    <lineage>
        <taxon>Bacteria</taxon>
        <taxon>Pseudomonadati</taxon>
        <taxon>Myxococcota</taxon>
        <taxon>Myxococcia</taxon>
        <taxon>Myxococcales</taxon>
        <taxon>Cystobacterineae</taxon>
        <taxon>Archangiaceae</taxon>
        <taxon>Archangium</taxon>
    </lineage>
</organism>
<feature type="chain" id="PRO_5046248741" evidence="4">
    <location>
        <begin position="23"/>
        <end position="402"/>
    </location>
</feature>
<proteinExistence type="predicted"/>
<dbReference type="PROSITE" id="PS51257">
    <property type="entry name" value="PROKAR_LIPOPROTEIN"/>
    <property type="match status" value="1"/>
</dbReference>
<feature type="repeat" description="TPR" evidence="3">
    <location>
        <begin position="212"/>
        <end position="245"/>
    </location>
</feature>
<dbReference type="PANTHER" id="PTHR44858:SF1">
    <property type="entry name" value="UDP-N-ACETYLGLUCOSAMINE--PEPTIDE N-ACETYLGLUCOSAMINYLTRANSFERASE SPINDLY-RELATED"/>
    <property type="match status" value="1"/>
</dbReference>
<feature type="signal peptide" evidence="4">
    <location>
        <begin position="1"/>
        <end position="22"/>
    </location>
</feature>
<reference evidence="5 6" key="1">
    <citation type="submission" date="2018-08" db="EMBL/GenBank/DDBJ databases">
        <title>Genomic Encyclopedia of Archaeal and Bacterial Type Strains, Phase II (KMG-II): from individual species to whole genera.</title>
        <authorList>
            <person name="Goeker M."/>
        </authorList>
    </citation>
    <scope>NUCLEOTIDE SEQUENCE [LARGE SCALE GENOMIC DNA]</scope>
    <source>
        <strain evidence="5 6">DSM 2261</strain>
    </source>
</reference>
<sequence>MPRLQLLGCVLALLLVGAGCTAGRVHSTPSGSDGTEARLDRAQAGLRGPDREALLTDLEELSRELEARLKEHPEDARLHGLLARTAFYLQREEKAFAESERALALAPDQAESHYIQAFLLGGQDKAGAALAHATRATELEPQQGRYWQLLGTLYLQLDKPVEARGALEKTLSLEPRNAQALFVLGLLAMDEGKADEALEAYEKAREYEPGFAMAHYNAGQLLQLRGEPAAALERFQKAADLEPGDWRTRAKLVQLHQALGNKEKREAEREELLLLRQAGKVDKEYFIREQFQEAGHTVMAVENFELEGDWAKRYEFQVFAPDQERPTVVLSLGSYSYTNVFAREKDPTGPRLFHLDGYTPDGAHDTYGFFHGEPSYDDTRKMVVSILKGELKPMSSTKPGGN</sequence>
<dbReference type="Proteomes" id="UP000256345">
    <property type="component" value="Unassembled WGS sequence"/>
</dbReference>
<dbReference type="Pfam" id="PF13432">
    <property type="entry name" value="TPR_16"/>
    <property type="match status" value="1"/>
</dbReference>
<accession>A0ABX9JK97</accession>
<dbReference type="RefSeq" id="WP_082175737.1">
    <property type="nucleotide sequence ID" value="NZ_CP011509.1"/>
</dbReference>
<feature type="repeat" description="TPR" evidence="3">
    <location>
        <begin position="144"/>
        <end position="177"/>
    </location>
</feature>
<keyword evidence="4" id="KW-0732">Signal</keyword>
<dbReference type="EMBL" id="QUMU01000031">
    <property type="protein sequence ID" value="REG14243.1"/>
    <property type="molecule type" value="Genomic_DNA"/>
</dbReference>
<gene>
    <name evidence="5" type="ORF">ATI61_13110</name>
</gene>
<dbReference type="SUPFAM" id="SSF48452">
    <property type="entry name" value="TPR-like"/>
    <property type="match status" value="1"/>
</dbReference>
<evidence type="ECO:0000256" key="3">
    <source>
        <dbReference type="PROSITE-ProRule" id="PRU00339"/>
    </source>
</evidence>
<dbReference type="PANTHER" id="PTHR44858">
    <property type="entry name" value="TETRATRICOPEPTIDE REPEAT PROTEIN 6"/>
    <property type="match status" value="1"/>
</dbReference>
<dbReference type="InterPro" id="IPR019734">
    <property type="entry name" value="TPR_rpt"/>
</dbReference>
<evidence type="ECO:0000256" key="4">
    <source>
        <dbReference type="SAM" id="SignalP"/>
    </source>
</evidence>
<dbReference type="SMART" id="SM00028">
    <property type="entry name" value="TPR"/>
    <property type="match status" value="5"/>
</dbReference>
<keyword evidence="1" id="KW-0677">Repeat</keyword>
<feature type="repeat" description="TPR" evidence="3">
    <location>
        <begin position="178"/>
        <end position="211"/>
    </location>
</feature>
<evidence type="ECO:0000256" key="2">
    <source>
        <dbReference type="ARBA" id="ARBA00022803"/>
    </source>
</evidence>
<evidence type="ECO:0000313" key="6">
    <source>
        <dbReference type="Proteomes" id="UP000256345"/>
    </source>
</evidence>
<dbReference type="PROSITE" id="PS50293">
    <property type="entry name" value="TPR_REGION"/>
    <property type="match status" value="1"/>
</dbReference>
<evidence type="ECO:0000313" key="5">
    <source>
        <dbReference type="EMBL" id="REG14243.1"/>
    </source>
</evidence>
<protein>
    <submittedName>
        <fullName evidence="5">Flp pilus assembly protein TadD</fullName>
    </submittedName>
</protein>
<name>A0ABX9JK97_9BACT</name>